<proteinExistence type="predicted"/>
<evidence type="ECO:0000313" key="3">
    <source>
        <dbReference type="Proteomes" id="UP000887013"/>
    </source>
</evidence>
<feature type="region of interest" description="Disordered" evidence="1">
    <location>
        <begin position="90"/>
        <end position="109"/>
    </location>
</feature>
<feature type="compositionally biased region" description="Basic residues" evidence="1">
    <location>
        <begin position="99"/>
        <end position="109"/>
    </location>
</feature>
<reference evidence="2" key="1">
    <citation type="submission" date="2020-08" db="EMBL/GenBank/DDBJ databases">
        <title>Multicomponent nature underlies the extraordinary mechanical properties of spider dragline silk.</title>
        <authorList>
            <person name="Kono N."/>
            <person name="Nakamura H."/>
            <person name="Mori M."/>
            <person name="Yoshida Y."/>
            <person name="Ohtoshi R."/>
            <person name="Malay A.D."/>
            <person name="Moran D.A.P."/>
            <person name="Tomita M."/>
            <person name="Numata K."/>
            <person name="Arakawa K."/>
        </authorList>
    </citation>
    <scope>NUCLEOTIDE SEQUENCE</scope>
</reference>
<protein>
    <submittedName>
        <fullName evidence="2">Uncharacterized protein</fullName>
    </submittedName>
</protein>
<sequence>MTTIEHERIQSQQKSPALMIEEIAKTEVMTIQATPPKTNLPKTSDLISTASRNRTVICVAAGRKNCQTGTRDHLLKHDTLTRKRTFSETYNSESLMKKKEGRLRQQTHK</sequence>
<evidence type="ECO:0000256" key="1">
    <source>
        <dbReference type="SAM" id="MobiDB-lite"/>
    </source>
</evidence>
<gene>
    <name evidence="2" type="ORF">NPIL_91721</name>
</gene>
<comment type="caution">
    <text evidence="2">The sequence shown here is derived from an EMBL/GenBank/DDBJ whole genome shotgun (WGS) entry which is preliminary data.</text>
</comment>
<organism evidence="2 3">
    <name type="scientific">Nephila pilipes</name>
    <name type="common">Giant wood spider</name>
    <name type="synonym">Nephila maculata</name>
    <dbReference type="NCBI Taxonomy" id="299642"/>
    <lineage>
        <taxon>Eukaryota</taxon>
        <taxon>Metazoa</taxon>
        <taxon>Ecdysozoa</taxon>
        <taxon>Arthropoda</taxon>
        <taxon>Chelicerata</taxon>
        <taxon>Arachnida</taxon>
        <taxon>Araneae</taxon>
        <taxon>Araneomorphae</taxon>
        <taxon>Entelegynae</taxon>
        <taxon>Araneoidea</taxon>
        <taxon>Nephilidae</taxon>
        <taxon>Nephila</taxon>
    </lineage>
</organism>
<name>A0A8X6TN12_NEPPI</name>
<keyword evidence="3" id="KW-1185">Reference proteome</keyword>
<accession>A0A8X6TN12</accession>
<dbReference type="AlphaFoldDB" id="A0A8X6TN12"/>
<dbReference type="EMBL" id="BMAW01014000">
    <property type="protein sequence ID" value="GFT36965.1"/>
    <property type="molecule type" value="Genomic_DNA"/>
</dbReference>
<dbReference type="Proteomes" id="UP000887013">
    <property type="component" value="Unassembled WGS sequence"/>
</dbReference>
<evidence type="ECO:0000313" key="2">
    <source>
        <dbReference type="EMBL" id="GFT36965.1"/>
    </source>
</evidence>